<dbReference type="AlphaFoldDB" id="A0AAV2DAU5"/>
<protein>
    <submittedName>
        <fullName evidence="1">Uncharacterized protein</fullName>
    </submittedName>
</protein>
<evidence type="ECO:0000313" key="1">
    <source>
        <dbReference type="EMBL" id="CAL1371004.1"/>
    </source>
</evidence>
<dbReference type="Proteomes" id="UP001497516">
    <property type="component" value="Chromosome 2"/>
</dbReference>
<proteinExistence type="predicted"/>
<keyword evidence="2" id="KW-1185">Reference proteome</keyword>
<accession>A0AAV2DAU5</accession>
<dbReference type="CDD" id="cd00303">
    <property type="entry name" value="retropepsin_like"/>
    <property type="match status" value="1"/>
</dbReference>
<reference evidence="1 2" key="1">
    <citation type="submission" date="2024-04" db="EMBL/GenBank/DDBJ databases">
        <authorList>
            <person name="Fracassetti M."/>
        </authorList>
    </citation>
    <scope>NUCLEOTIDE SEQUENCE [LARGE SCALE GENOMIC DNA]</scope>
</reference>
<name>A0AAV2DAU5_9ROSI</name>
<organism evidence="1 2">
    <name type="scientific">Linum trigynum</name>
    <dbReference type="NCBI Taxonomy" id="586398"/>
    <lineage>
        <taxon>Eukaryota</taxon>
        <taxon>Viridiplantae</taxon>
        <taxon>Streptophyta</taxon>
        <taxon>Embryophyta</taxon>
        <taxon>Tracheophyta</taxon>
        <taxon>Spermatophyta</taxon>
        <taxon>Magnoliopsida</taxon>
        <taxon>eudicotyledons</taxon>
        <taxon>Gunneridae</taxon>
        <taxon>Pentapetalae</taxon>
        <taxon>rosids</taxon>
        <taxon>fabids</taxon>
        <taxon>Malpighiales</taxon>
        <taxon>Linaceae</taxon>
        <taxon>Linum</taxon>
    </lineage>
</organism>
<evidence type="ECO:0000313" key="2">
    <source>
        <dbReference type="Proteomes" id="UP001497516"/>
    </source>
</evidence>
<sequence length="113" mass="12931">MLKKGKIMALVDTQTNNNFLHVDKVQRLSISYEKSRGLLKSLNLKVTPTHGVARKVQINFGGWVGEAYFFKVAMDDYQVINIIDFMDKKKACLIPFKNLMFIFKGGKGARCHY</sequence>
<gene>
    <name evidence="1" type="ORF">LTRI10_LOCUS13091</name>
</gene>
<dbReference type="EMBL" id="OZ034815">
    <property type="protein sequence ID" value="CAL1371004.1"/>
    <property type="molecule type" value="Genomic_DNA"/>
</dbReference>